<organism evidence="1">
    <name type="scientific">uncultured delta proteobacterium</name>
    <dbReference type="NCBI Taxonomy" id="34034"/>
    <lineage>
        <taxon>Bacteria</taxon>
        <taxon>Deltaproteobacteria</taxon>
        <taxon>environmental samples</taxon>
    </lineage>
</organism>
<dbReference type="AlphaFoldDB" id="A0A212IZ67"/>
<reference evidence="1" key="1">
    <citation type="submission" date="2016-04" db="EMBL/GenBank/DDBJ databases">
        <authorList>
            <person name="Evans L.H."/>
            <person name="Alamgir A."/>
            <person name="Owens N."/>
            <person name="Weber N.D."/>
            <person name="Virtaneva K."/>
            <person name="Barbian K."/>
            <person name="Babar A."/>
            <person name="Rosenke K."/>
        </authorList>
    </citation>
    <scope>NUCLEOTIDE SEQUENCE</scope>
    <source>
        <strain evidence="1">86</strain>
    </source>
</reference>
<evidence type="ECO:0000313" key="1">
    <source>
        <dbReference type="EMBL" id="SBV92457.1"/>
    </source>
</evidence>
<name>A0A212IZ67_9DELT</name>
<dbReference type="EMBL" id="FLUQ01000001">
    <property type="protein sequence ID" value="SBV92457.1"/>
    <property type="molecule type" value="Genomic_DNA"/>
</dbReference>
<gene>
    <name evidence="1" type="ORF">KL86DPRO_10365</name>
</gene>
<accession>A0A212IZ67</accession>
<sequence>MSYYNSSSCTQYVLTYARPIAAGSSSVALLGGVSTKYHKGRLVWIDAGRYTLQTPPPFQRTFNERRHRHF</sequence>
<proteinExistence type="predicted"/>
<protein>
    <submittedName>
        <fullName evidence="1">Uncharacterized protein</fullName>
    </submittedName>
</protein>